<feature type="compositionally biased region" description="Basic and acidic residues" evidence="4">
    <location>
        <begin position="265"/>
        <end position="290"/>
    </location>
</feature>
<feature type="compositionally biased region" description="Pro residues" evidence="4">
    <location>
        <begin position="71"/>
        <end position="82"/>
    </location>
</feature>
<proteinExistence type="predicted"/>
<accession>A0ABR2ULG8</accession>
<evidence type="ECO:0000313" key="5">
    <source>
        <dbReference type="EMBL" id="KAK9415396.1"/>
    </source>
</evidence>
<feature type="region of interest" description="Disordered" evidence="4">
    <location>
        <begin position="1"/>
        <end position="212"/>
    </location>
</feature>
<sequence length="1208" mass="132166">MEQVIDVSWMNHGKESCQPDPQADNAHEIDKLSKHNNTKQVSSSPPNHDSANGHILESASASKINGKTAPISPPPSPPPAATPPSAKQIPQRPGVARSGSADEKKSPGPNGTPPQRRGSWFSKISSPFSSTPSAAQQSSPAAPSQSDADDDVAPLPKINPNKNAVLPHATRQPGDGPYVPAPPRNGQPGFFQVFRRKSSSNGSILQGRGNHGLVERRVLNVDKQRERPRLSELNQAKLRRVAFCVDVEIAPMPKYSDSETSGNMGEEKTQKRKITEKGEGEALKRPKAVEEEKESNGVIKATGEQLPKEPEKEGTNTEAASKEESKTGITVSTEEPKPEKENTRKKEKKKKSEAERKAKKEQKRKEALEKGAIPMEIHLDSDSSTEDVAVPQIPRPSKYTPTTNPGRIYRRCCQLRETDILTKITSQLPKTTATNPDGVVEKLDLTDYFLSLPDLVTLGDFFAVVPVKEVVLENCGLTDEGIRVVLAGLLASKKQKAKQRKSITRPADLCHQGGVVERLVLKNNKLGVDGWKHICLFIHMCRSLKCLDLSSIAFPAPSEPVKTTPLSHHFHLHAAPVTQLDISLLLSKALGERLAGAELELLSLGETGLTTAQLGAVIDGCLKSGISRLGLAHNDIDAQGIEHVARYLRGGKCQGLDLGGNDLRDHLQTIADAISEDNETLWALSLANGNVNPSSLCKLLPKLAQIKNCKFIDLSHNHELCESQPSAIGLLRRYLPKLDSLKRLHLADIAMTSEQAIAVAEILPEVSTLAHINLLENPELVRLADAKTEEAQEEACALYASLLAAARVSQTLVKIDIDTPSAGSSEIVIALANQVLAYCLRNLRMAPDIRDSAGGQGPEKMKYPDVLRHIVGHEEDTTVVELDDVDVNAAPDEDYVIGGTGVVKALTCCLNNLDQNVRRDSGEFIRDLETGAVVPTAKVHGGKAKDMSKHLLASARKIRARLQPILAQAKASSREDMNNYSKRLGVVTSQSQANAELDRLLFLDQTLQEIIRRFEDEFPETRQQPGPLMAPNYLPPAPPQRGGSFSSAEVDPVFTDNEDIETDLLSPSRSRSNSIMSHTSKQLAVEEGRALRIGHHFRRGFIQAHYNLLTGAESEIGHDPDHKKMIEHMLEDLGADSEDIRKKVEAKGAIATFQEERNEILRRMRDKDPVQWDRFIEAQEKTRANIQLGNKEEHPKSNTLADESAIAD</sequence>
<evidence type="ECO:0000256" key="3">
    <source>
        <dbReference type="ARBA" id="ARBA00022737"/>
    </source>
</evidence>
<keyword evidence="3" id="KW-0677">Repeat</keyword>
<keyword evidence="2" id="KW-0433">Leucine-rich repeat</keyword>
<dbReference type="PANTHER" id="PTHR24113:SF12">
    <property type="entry name" value="RAN GTPASE-ACTIVATING PROTEIN 1"/>
    <property type="match status" value="1"/>
</dbReference>
<dbReference type="Proteomes" id="UP001408356">
    <property type="component" value="Unassembled WGS sequence"/>
</dbReference>
<feature type="compositionally biased region" description="Polar residues" evidence="4">
    <location>
        <begin position="38"/>
        <end position="50"/>
    </location>
</feature>
<evidence type="ECO:0000256" key="4">
    <source>
        <dbReference type="SAM" id="MobiDB-lite"/>
    </source>
</evidence>
<dbReference type="SMART" id="SM00368">
    <property type="entry name" value="LRR_RI"/>
    <property type="match status" value="4"/>
</dbReference>
<dbReference type="PANTHER" id="PTHR24113">
    <property type="entry name" value="RAN GTPASE-ACTIVATING PROTEIN 1"/>
    <property type="match status" value="1"/>
</dbReference>
<dbReference type="SUPFAM" id="SSF52047">
    <property type="entry name" value="RNI-like"/>
    <property type="match status" value="1"/>
</dbReference>
<gene>
    <name evidence="5" type="ORF">SUNI508_10586</name>
</gene>
<organism evidence="5 6">
    <name type="scientific">Seiridium unicorne</name>
    <dbReference type="NCBI Taxonomy" id="138068"/>
    <lineage>
        <taxon>Eukaryota</taxon>
        <taxon>Fungi</taxon>
        <taxon>Dikarya</taxon>
        <taxon>Ascomycota</taxon>
        <taxon>Pezizomycotina</taxon>
        <taxon>Sordariomycetes</taxon>
        <taxon>Xylariomycetidae</taxon>
        <taxon>Amphisphaeriales</taxon>
        <taxon>Sporocadaceae</taxon>
        <taxon>Seiridium</taxon>
    </lineage>
</organism>
<reference evidence="5 6" key="1">
    <citation type="journal article" date="2024" name="J. Plant Pathol.">
        <title>Sequence and assembly of the genome of Seiridium unicorne, isolate CBS 538.82, causal agent of cypress canker disease.</title>
        <authorList>
            <person name="Scali E."/>
            <person name="Rocca G.D."/>
            <person name="Danti R."/>
            <person name="Garbelotto M."/>
            <person name="Barberini S."/>
            <person name="Baroncelli R."/>
            <person name="Emiliani G."/>
        </authorList>
    </citation>
    <scope>NUCLEOTIDE SEQUENCE [LARGE SCALE GENOMIC DNA]</scope>
    <source>
        <strain evidence="5 6">BM-138-508</strain>
    </source>
</reference>
<protein>
    <submittedName>
        <fullName evidence="5">Cell wall biogenesis protein Mhp1</fullName>
    </submittedName>
</protein>
<dbReference type="InterPro" id="IPR027038">
    <property type="entry name" value="RanGap"/>
</dbReference>
<feature type="compositionally biased region" description="Basic and acidic residues" evidence="4">
    <location>
        <begin position="306"/>
        <end position="326"/>
    </location>
</feature>
<dbReference type="Gene3D" id="3.80.10.10">
    <property type="entry name" value="Ribonuclease Inhibitor"/>
    <property type="match status" value="2"/>
</dbReference>
<feature type="compositionally biased region" description="Basic and acidic residues" evidence="4">
    <location>
        <begin position="334"/>
        <end position="369"/>
    </location>
</feature>
<feature type="region of interest" description="Disordered" evidence="4">
    <location>
        <begin position="1183"/>
        <end position="1208"/>
    </location>
</feature>
<feature type="region of interest" description="Disordered" evidence="4">
    <location>
        <begin position="252"/>
        <end position="406"/>
    </location>
</feature>
<name>A0ABR2ULG8_9PEZI</name>
<evidence type="ECO:0000313" key="6">
    <source>
        <dbReference type="Proteomes" id="UP001408356"/>
    </source>
</evidence>
<evidence type="ECO:0000256" key="2">
    <source>
        <dbReference type="ARBA" id="ARBA00022614"/>
    </source>
</evidence>
<dbReference type="InterPro" id="IPR032675">
    <property type="entry name" value="LRR_dom_sf"/>
</dbReference>
<feature type="compositionally biased region" description="Low complexity" evidence="4">
    <location>
        <begin position="125"/>
        <end position="146"/>
    </location>
</feature>
<comment type="caution">
    <text evidence="5">The sequence shown here is derived from an EMBL/GenBank/DDBJ whole genome shotgun (WGS) entry which is preliminary data.</text>
</comment>
<keyword evidence="1" id="KW-0343">GTPase activation</keyword>
<dbReference type="EMBL" id="JARVKF010000417">
    <property type="protein sequence ID" value="KAK9415396.1"/>
    <property type="molecule type" value="Genomic_DNA"/>
</dbReference>
<evidence type="ECO:0000256" key="1">
    <source>
        <dbReference type="ARBA" id="ARBA00022468"/>
    </source>
</evidence>
<keyword evidence="6" id="KW-1185">Reference proteome</keyword>